<dbReference type="PANTHER" id="PTHR18919">
    <property type="entry name" value="ACETYL-COA C-ACYLTRANSFERASE"/>
    <property type="match status" value="1"/>
</dbReference>
<dbReference type="InterPro" id="IPR016039">
    <property type="entry name" value="Thiolase-like"/>
</dbReference>
<evidence type="ECO:0000256" key="1">
    <source>
        <dbReference type="ARBA" id="ARBA00010982"/>
    </source>
</evidence>
<evidence type="ECO:0000256" key="4">
    <source>
        <dbReference type="RuleBase" id="RU003557"/>
    </source>
</evidence>
<accession>A0ABZ0HND3</accession>
<feature type="domain" description="Thiolase N-terminal" evidence="5">
    <location>
        <begin position="7"/>
        <end position="265"/>
    </location>
</feature>
<evidence type="ECO:0000259" key="5">
    <source>
        <dbReference type="Pfam" id="PF00108"/>
    </source>
</evidence>
<evidence type="ECO:0000256" key="2">
    <source>
        <dbReference type="ARBA" id="ARBA00022679"/>
    </source>
</evidence>
<dbReference type="PIRSF" id="PIRSF000429">
    <property type="entry name" value="Ac-CoA_Ac_transf"/>
    <property type="match status" value="1"/>
</dbReference>
<dbReference type="InterPro" id="IPR002155">
    <property type="entry name" value="Thiolase"/>
</dbReference>
<dbReference type="PROSITE" id="PS00099">
    <property type="entry name" value="THIOLASE_3"/>
    <property type="match status" value="1"/>
</dbReference>
<dbReference type="InterPro" id="IPR020617">
    <property type="entry name" value="Thiolase_C"/>
</dbReference>
<evidence type="ECO:0000313" key="7">
    <source>
        <dbReference type="EMBL" id="WOJ88812.1"/>
    </source>
</evidence>
<keyword evidence="3 4" id="KW-0012">Acyltransferase</keyword>
<keyword evidence="2 4" id="KW-0808">Transferase</keyword>
<keyword evidence="8" id="KW-1185">Reference proteome</keyword>
<dbReference type="PANTHER" id="PTHR18919:SF138">
    <property type="entry name" value="ACETYL-COA C-ACETYLTRANSFERASE"/>
    <property type="match status" value="1"/>
</dbReference>
<gene>
    <name evidence="7" type="ORF">RZS28_13465</name>
</gene>
<evidence type="ECO:0000259" key="6">
    <source>
        <dbReference type="Pfam" id="PF02803"/>
    </source>
</evidence>
<dbReference type="InterPro" id="IPR020616">
    <property type="entry name" value="Thiolase_N"/>
</dbReference>
<dbReference type="EC" id="2.3.1.16" evidence="7"/>
<dbReference type="Gene3D" id="3.40.47.10">
    <property type="match status" value="2"/>
</dbReference>
<dbReference type="CDD" id="cd00751">
    <property type="entry name" value="thiolase"/>
    <property type="match status" value="1"/>
</dbReference>
<evidence type="ECO:0000256" key="3">
    <source>
        <dbReference type="ARBA" id="ARBA00023315"/>
    </source>
</evidence>
<dbReference type="Pfam" id="PF00108">
    <property type="entry name" value="Thiolase_N"/>
    <property type="match status" value="1"/>
</dbReference>
<dbReference type="SUPFAM" id="SSF53901">
    <property type="entry name" value="Thiolase-like"/>
    <property type="match status" value="2"/>
</dbReference>
<dbReference type="Proteomes" id="UP001626536">
    <property type="component" value="Chromosome"/>
</dbReference>
<dbReference type="Pfam" id="PF02803">
    <property type="entry name" value="Thiolase_C"/>
    <property type="match status" value="1"/>
</dbReference>
<dbReference type="GO" id="GO:0003988">
    <property type="term" value="F:acetyl-CoA C-acyltransferase activity"/>
    <property type="evidence" value="ECO:0007669"/>
    <property type="project" value="UniProtKB-EC"/>
</dbReference>
<proteinExistence type="inferred from homology"/>
<dbReference type="RefSeq" id="WP_407338249.1">
    <property type="nucleotide sequence ID" value="NZ_CP136862.1"/>
</dbReference>
<evidence type="ECO:0000313" key="8">
    <source>
        <dbReference type="Proteomes" id="UP001626536"/>
    </source>
</evidence>
<dbReference type="InterPro" id="IPR020615">
    <property type="entry name" value="Thiolase_acyl_enz_int_AS"/>
</dbReference>
<dbReference type="EMBL" id="CP136862">
    <property type="protein sequence ID" value="WOJ88812.1"/>
    <property type="molecule type" value="Genomic_DNA"/>
</dbReference>
<feature type="domain" description="Thiolase C-terminal" evidence="6">
    <location>
        <begin position="274"/>
        <end position="393"/>
    </location>
</feature>
<comment type="similarity">
    <text evidence="1 4">Belongs to the thiolase-like superfamily. Thiolase family.</text>
</comment>
<reference evidence="7 8" key="1">
    <citation type="submission" date="2023-10" db="EMBL/GenBank/DDBJ databases">
        <title>Novel methanotroph of the genus Methylocapsa from a subarctic wetland.</title>
        <authorList>
            <person name="Belova S.E."/>
            <person name="Oshkin I.Y."/>
            <person name="Miroshnikov K."/>
            <person name="Dedysh S.N."/>
        </authorList>
    </citation>
    <scope>NUCLEOTIDE SEQUENCE [LARGE SCALE GENOMIC DNA]</scope>
    <source>
        <strain evidence="7 8">RX1</strain>
    </source>
</reference>
<dbReference type="PROSITE" id="PS00098">
    <property type="entry name" value="THIOLASE_1"/>
    <property type="match status" value="1"/>
</dbReference>
<dbReference type="NCBIfam" id="TIGR01930">
    <property type="entry name" value="AcCoA-C-Actrans"/>
    <property type="match status" value="1"/>
</dbReference>
<organism evidence="7 8">
    <name type="scientific">Methylocapsa polymorpha</name>
    <dbReference type="NCBI Taxonomy" id="3080828"/>
    <lineage>
        <taxon>Bacteria</taxon>
        <taxon>Pseudomonadati</taxon>
        <taxon>Pseudomonadota</taxon>
        <taxon>Alphaproteobacteria</taxon>
        <taxon>Hyphomicrobiales</taxon>
        <taxon>Beijerinckiaceae</taxon>
        <taxon>Methylocapsa</taxon>
    </lineage>
</organism>
<protein>
    <submittedName>
        <fullName evidence="7">Acetyl-CoA C-acyltransferase</fullName>
        <ecNumber evidence="7">2.3.1.16</ecNumber>
    </submittedName>
</protein>
<dbReference type="InterPro" id="IPR020610">
    <property type="entry name" value="Thiolase_AS"/>
</dbReference>
<sequence length="395" mass="40956">MPNNDPIVIASAARTPIGGFQGDFKGLTAPSLGAAAIKAAVERSGLQPEEIDEAIMGCVLPAGQGQAPARQAALKAGLPQATGCATINKMCGSGMKAIMLAHDLLRAESADVIVAGGMESMTNAPYLLDRARAGYRMGHGKVIDHMFLDGLEDAYGERLPMGAFAESCAEAFQFTRTAQDEYAISSLQRAQKAIEDGSFCDEIAPVTAPAGKAEKTVLHDEQPLKARLDKIPTLKPAFRQGGTVTAANSSSISDGAAALVLMRRSEAEKRGVAAVATIRAHASHAQAPDQFATAPIGALRKLMDKSGWSLQEVDLFEINEAFAVVAMAAMRELGLAHEKVNVHGGACALGHPIGASGARIVATLLAALKKYGMKRGAAAICIGGGEATALAVEMI</sequence>
<name>A0ABZ0HND3_9HYPH</name>